<proteinExistence type="predicted"/>
<evidence type="ECO:0000256" key="1">
    <source>
        <dbReference type="SAM" id="Phobius"/>
    </source>
</evidence>
<dbReference type="AlphaFoldDB" id="A0A1H9C0R6"/>
<organism evidence="2 3">
    <name type="scientific">Faunimonas pinastri</name>
    <dbReference type="NCBI Taxonomy" id="1855383"/>
    <lineage>
        <taxon>Bacteria</taxon>
        <taxon>Pseudomonadati</taxon>
        <taxon>Pseudomonadota</taxon>
        <taxon>Alphaproteobacteria</taxon>
        <taxon>Hyphomicrobiales</taxon>
        <taxon>Afifellaceae</taxon>
        <taxon>Faunimonas</taxon>
    </lineage>
</organism>
<keyword evidence="3" id="KW-1185">Reference proteome</keyword>
<dbReference type="Proteomes" id="UP000199647">
    <property type="component" value="Unassembled WGS sequence"/>
</dbReference>
<dbReference type="EMBL" id="FOFG01000002">
    <property type="protein sequence ID" value="SEP94373.1"/>
    <property type="molecule type" value="Genomic_DNA"/>
</dbReference>
<gene>
    <name evidence="2" type="ORF">SAMN05216548_10211</name>
</gene>
<evidence type="ECO:0000313" key="2">
    <source>
        <dbReference type="EMBL" id="SEP94373.1"/>
    </source>
</evidence>
<reference evidence="2 3" key="1">
    <citation type="submission" date="2016-10" db="EMBL/GenBank/DDBJ databases">
        <authorList>
            <person name="de Groot N.N."/>
        </authorList>
    </citation>
    <scope>NUCLEOTIDE SEQUENCE [LARGE SCALE GENOMIC DNA]</scope>
    <source>
        <strain evidence="2 3">A52C2</strain>
    </source>
</reference>
<keyword evidence="1" id="KW-0472">Membrane</keyword>
<keyword evidence="1" id="KW-0812">Transmembrane</keyword>
<sequence>MQKHLRPQHAGSAWGQPRRPRAAAFLMGTAFAVILLALALSAALGA</sequence>
<evidence type="ECO:0000313" key="3">
    <source>
        <dbReference type="Proteomes" id="UP000199647"/>
    </source>
</evidence>
<name>A0A1H9C0R6_9HYPH</name>
<protein>
    <submittedName>
        <fullName evidence="2">Uncharacterized protein</fullName>
    </submittedName>
</protein>
<feature type="transmembrane region" description="Helical" evidence="1">
    <location>
        <begin position="21"/>
        <end position="44"/>
    </location>
</feature>
<accession>A0A1H9C0R6</accession>
<keyword evidence="1" id="KW-1133">Transmembrane helix</keyword>